<feature type="compositionally biased region" description="Low complexity" evidence="1">
    <location>
        <begin position="90"/>
        <end position="113"/>
    </location>
</feature>
<dbReference type="KEGG" id="cdet:87948897"/>
<reference evidence="3" key="1">
    <citation type="journal article" date="2023" name="bioRxiv">
        <title>Complete genome of the Medicago anthracnose fungus, Colletotrichum destructivum, reveals a mini-chromosome-like region within a core chromosome.</title>
        <authorList>
            <person name="Lapalu N."/>
            <person name="Simon A."/>
            <person name="Lu A."/>
            <person name="Plaumann P.-L."/>
            <person name="Amselem J."/>
            <person name="Pigne S."/>
            <person name="Auger A."/>
            <person name="Koch C."/>
            <person name="Dallery J.-F."/>
            <person name="O'Connell R.J."/>
        </authorList>
    </citation>
    <scope>NUCLEOTIDE SEQUENCE [LARGE SCALE GENOMIC DNA]</scope>
    <source>
        <strain evidence="3">CBS 520.97</strain>
    </source>
</reference>
<proteinExistence type="predicted"/>
<feature type="compositionally biased region" description="Low complexity" evidence="1">
    <location>
        <begin position="271"/>
        <end position="281"/>
    </location>
</feature>
<evidence type="ECO:0000313" key="3">
    <source>
        <dbReference type="Proteomes" id="UP001322277"/>
    </source>
</evidence>
<feature type="compositionally biased region" description="Low complexity" evidence="1">
    <location>
        <begin position="244"/>
        <end position="262"/>
    </location>
</feature>
<accession>A0AAX4IW75</accession>
<evidence type="ECO:0000313" key="2">
    <source>
        <dbReference type="EMBL" id="WQF87383.1"/>
    </source>
</evidence>
<evidence type="ECO:0000256" key="1">
    <source>
        <dbReference type="SAM" id="MobiDB-lite"/>
    </source>
</evidence>
<dbReference type="RefSeq" id="XP_062784604.1">
    <property type="nucleotide sequence ID" value="XM_062928553.1"/>
</dbReference>
<feature type="region of interest" description="Disordered" evidence="1">
    <location>
        <begin position="1"/>
        <end position="326"/>
    </location>
</feature>
<dbReference type="EMBL" id="CP137312">
    <property type="protein sequence ID" value="WQF87383.1"/>
    <property type="molecule type" value="Genomic_DNA"/>
</dbReference>
<dbReference type="GeneID" id="87948897"/>
<sequence>MATATATAAATATASAPARPTEPKRLIVSMKSGTAKANKPASPAPRPFSAVPRPSPSPAMQSPVPSAAPSPVPREADSIVAQSITKSSTPKPSVAKPSVAKPSVAKPSPSVPKLPTAKPITTKPSVVKPGLARPGVAKPVVSSPSLQQNGRSTPQATPEPSGTGTNNKLQKRPRPDKVPGVDDASPVLKKPKLSIRPDGTVVKKRRMFRFKHPNLRQILKKAGVKNMGPVRDPSQLKNRKPGHSLSARASPAGSPAPFPSESINAKPARKPLPGGPSTASPSPGPASLPPKPPPQASPPQTSPPPAEGQAPKKVKLVIKKPSSLPK</sequence>
<dbReference type="AlphaFoldDB" id="A0AAX4IW75"/>
<organism evidence="2 3">
    <name type="scientific">Colletotrichum destructivum</name>
    <dbReference type="NCBI Taxonomy" id="34406"/>
    <lineage>
        <taxon>Eukaryota</taxon>
        <taxon>Fungi</taxon>
        <taxon>Dikarya</taxon>
        <taxon>Ascomycota</taxon>
        <taxon>Pezizomycotina</taxon>
        <taxon>Sordariomycetes</taxon>
        <taxon>Hypocreomycetidae</taxon>
        <taxon>Glomerellales</taxon>
        <taxon>Glomerellaceae</taxon>
        <taxon>Colletotrichum</taxon>
        <taxon>Colletotrichum destructivum species complex</taxon>
    </lineage>
</organism>
<feature type="compositionally biased region" description="Pro residues" evidence="1">
    <location>
        <begin position="282"/>
        <end position="306"/>
    </location>
</feature>
<dbReference type="Proteomes" id="UP001322277">
    <property type="component" value="Chromosome 8"/>
</dbReference>
<feature type="compositionally biased region" description="Polar residues" evidence="1">
    <location>
        <begin position="142"/>
        <end position="168"/>
    </location>
</feature>
<protein>
    <submittedName>
        <fullName evidence="2">Uncharacterized protein</fullName>
    </submittedName>
</protein>
<feature type="compositionally biased region" description="Polar residues" evidence="1">
    <location>
        <begin position="80"/>
        <end position="89"/>
    </location>
</feature>
<name>A0AAX4IW75_9PEZI</name>
<feature type="compositionally biased region" description="Low complexity" evidence="1">
    <location>
        <begin position="1"/>
        <end position="18"/>
    </location>
</feature>
<keyword evidence="3" id="KW-1185">Reference proteome</keyword>
<feature type="compositionally biased region" description="Basic residues" evidence="1">
    <location>
        <begin position="202"/>
        <end position="223"/>
    </location>
</feature>
<gene>
    <name evidence="2" type="ORF">CDEST_12397</name>
</gene>